<keyword evidence="10" id="KW-1185">Reference proteome</keyword>
<dbReference type="PANTHER" id="PTHR45694">
    <property type="entry name" value="GLUTAREDOXIN 2"/>
    <property type="match status" value="1"/>
</dbReference>
<evidence type="ECO:0000256" key="4">
    <source>
        <dbReference type="ARBA" id="ARBA00022982"/>
    </source>
</evidence>
<evidence type="ECO:0000256" key="3">
    <source>
        <dbReference type="ARBA" id="ARBA00022448"/>
    </source>
</evidence>
<dbReference type="NCBIfam" id="TIGR02181">
    <property type="entry name" value="GRX_bact"/>
    <property type="match status" value="1"/>
</dbReference>
<dbReference type="PROSITE" id="PS51354">
    <property type="entry name" value="GLUTAREDOXIN_2"/>
    <property type="match status" value="1"/>
</dbReference>
<dbReference type="RefSeq" id="WP_193995975.1">
    <property type="nucleotide sequence ID" value="NZ_JADEXP010000371.1"/>
</dbReference>
<dbReference type="GO" id="GO:0005737">
    <property type="term" value="C:cytoplasm"/>
    <property type="evidence" value="ECO:0007669"/>
    <property type="project" value="TreeGrafter"/>
</dbReference>
<dbReference type="Gene3D" id="3.40.30.10">
    <property type="entry name" value="Glutaredoxin"/>
    <property type="match status" value="1"/>
</dbReference>
<accession>A0A928ZZ43</accession>
<organism evidence="9 10">
    <name type="scientific">Leptolyngbya cf. ectocarpi LEGE 11479</name>
    <dbReference type="NCBI Taxonomy" id="1828722"/>
    <lineage>
        <taxon>Bacteria</taxon>
        <taxon>Bacillati</taxon>
        <taxon>Cyanobacteriota</taxon>
        <taxon>Cyanophyceae</taxon>
        <taxon>Leptolyngbyales</taxon>
        <taxon>Leptolyngbyaceae</taxon>
        <taxon>Leptolyngbya group</taxon>
        <taxon>Leptolyngbya</taxon>
    </lineage>
</organism>
<gene>
    <name evidence="9" type="primary">grxC</name>
    <name evidence="9" type="ORF">IQ260_25955</name>
</gene>
<dbReference type="InterPro" id="IPR036249">
    <property type="entry name" value="Thioredoxin-like_sf"/>
</dbReference>
<evidence type="ECO:0000256" key="5">
    <source>
        <dbReference type="ARBA" id="ARBA00023157"/>
    </source>
</evidence>
<evidence type="ECO:0000313" key="10">
    <source>
        <dbReference type="Proteomes" id="UP000615026"/>
    </source>
</evidence>
<dbReference type="GO" id="GO:0045454">
    <property type="term" value="P:cell redox homeostasis"/>
    <property type="evidence" value="ECO:0007669"/>
    <property type="project" value="InterPro"/>
</dbReference>
<dbReference type="Proteomes" id="UP000615026">
    <property type="component" value="Unassembled WGS sequence"/>
</dbReference>
<evidence type="ECO:0000259" key="8">
    <source>
        <dbReference type="Pfam" id="PF00462"/>
    </source>
</evidence>
<comment type="similarity">
    <text evidence="2 7">Belongs to the glutaredoxin family.</text>
</comment>
<dbReference type="PRINTS" id="PR00160">
    <property type="entry name" value="GLUTAREDOXIN"/>
</dbReference>
<keyword evidence="7" id="KW-0963">Cytoplasm</keyword>
<dbReference type="Pfam" id="PF00462">
    <property type="entry name" value="Glutaredoxin"/>
    <property type="match status" value="1"/>
</dbReference>
<dbReference type="FunFam" id="3.40.30.10:FF:000018">
    <property type="entry name" value="Glutaredoxin"/>
    <property type="match status" value="1"/>
</dbReference>
<dbReference type="GO" id="GO:0015038">
    <property type="term" value="F:glutathione disulfide oxidoreductase activity"/>
    <property type="evidence" value="ECO:0007669"/>
    <property type="project" value="UniProtKB-UniRule"/>
</dbReference>
<dbReference type="InterPro" id="IPR014025">
    <property type="entry name" value="Glutaredoxin_subgr"/>
</dbReference>
<name>A0A928ZZ43_LEPEC</name>
<reference evidence="9" key="1">
    <citation type="submission" date="2020-10" db="EMBL/GenBank/DDBJ databases">
        <authorList>
            <person name="Castelo-Branco R."/>
            <person name="Eusebio N."/>
            <person name="Adriana R."/>
            <person name="Vieira A."/>
            <person name="Brugerolle De Fraissinette N."/>
            <person name="Rezende De Castro R."/>
            <person name="Schneider M.P."/>
            <person name="Vasconcelos V."/>
            <person name="Leao P.N."/>
        </authorList>
    </citation>
    <scope>NUCLEOTIDE SEQUENCE</scope>
    <source>
        <strain evidence="9">LEGE 11479</strain>
    </source>
</reference>
<evidence type="ECO:0000256" key="7">
    <source>
        <dbReference type="RuleBase" id="RU364065"/>
    </source>
</evidence>
<keyword evidence="6 7" id="KW-0676">Redox-active center</keyword>
<evidence type="ECO:0000256" key="1">
    <source>
        <dbReference type="ARBA" id="ARBA00002549"/>
    </source>
</evidence>
<dbReference type="AlphaFoldDB" id="A0A928ZZ43"/>
<feature type="domain" description="Glutaredoxin" evidence="8">
    <location>
        <begin position="4"/>
        <end position="65"/>
    </location>
</feature>
<evidence type="ECO:0000256" key="6">
    <source>
        <dbReference type="ARBA" id="ARBA00023284"/>
    </source>
</evidence>
<keyword evidence="4 7" id="KW-0249">Electron transport</keyword>
<dbReference type="InterPro" id="IPR011767">
    <property type="entry name" value="GLR_AS"/>
</dbReference>
<dbReference type="InterPro" id="IPR002109">
    <property type="entry name" value="Glutaredoxin"/>
</dbReference>
<proteinExistence type="inferred from homology"/>
<dbReference type="PROSITE" id="PS00195">
    <property type="entry name" value="GLUTAREDOXIN_1"/>
    <property type="match status" value="1"/>
</dbReference>
<keyword evidence="5" id="KW-1015">Disulfide bond</keyword>
<dbReference type="InterPro" id="IPR011900">
    <property type="entry name" value="GRX_bact"/>
</dbReference>
<dbReference type="CDD" id="cd03418">
    <property type="entry name" value="GRX_GRXb_1_3_like"/>
    <property type="match status" value="1"/>
</dbReference>
<comment type="function">
    <text evidence="1 7">Has a glutathione-disulfide oxidoreductase activity in the presence of NADPH and glutathione reductase. Reduces low molecular weight disulfides and proteins.</text>
</comment>
<dbReference type="GO" id="GO:0034599">
    <property type="term" value="P:cellular response to oxidative stress"/>
    <property type="evidence" value="ECO:0007669"/>
    <property type="project" value="TreeGrafter"/>
</dbReference>
<dbReference type="SUPFAM" id="SSF52833">
    <property type="entry name" value="Thioredoxin-like"/>
    <property type="match status" value="1"/>
</dbReference>
<dbReference type="EMBL" id="JADEXP010000371">
    <property type="protein sequence ID" value="MBE9070090.1"/>
    <property type="molecule type" value="Genomic_DNA"/>
</dbReference>
<keyword evidence="3 7" id="KW-0813">Transport</keyword>
<protein>
    <recommendedName>
        <fullName evidence="7">Glutaredoxin</fullName>
    </recommendedName>
</protein>
<comment type="caution">
    <text evidence="9">The sequence shown here is derived from an EMBL/GenBank/DDBJ whole genome shotgun (WGS) entry which is preliminary data.</text>
</comment>
<evidence type="ECO:0000256" key="2">
    <source>
        <dbReference type="ARBA" id="ARBA00007787"/>
    </source>
</evidence>
<dbReference type="PANTHER" id="PTHR45694:SF18">
    <property type="entry name" value="GLUTAREDOXIN-1-RELATED"/>
    <property type="match status" value="1"/>
</dbReference>
<evidence type="ECO:0000313" key="9">
    <source>
        <dbReference type="EMBL" id="MBE9070090.1"/>
    </source>
</evidence>
<sequence>MAKVEIYVWSSCPFCIRAKQLLTRKGVDFTEYVIDGDEAARDAMAARGSDGKRSVPQIFINDEHVGGCDALQALEASQKLDPLLAA</sequence>